<protein>
    <recommendedName>
        <fullName evidence="4">MORN repeat-containing protein</fullName>
    </recommendedName>
</protein>
<dbReference type="InterPro" id="IPR003409">
    <property type="entry name" value="MORN"/>
</dbReference>
<feature type="chain" id="PRO_5003409895" description="MORN repeat-containing protein" evidence="2">
    <location>
        <begin position="21"/>
        <end position="204"/>
    </location>
</feature>
<keyword evidence="1" id="KW-0677">Repeat</keyword>
<name>G0U0V8_TRYVY</name>
<proteinExistence type="predicted"/>
<dbReference type="AlphaFoldDB" id="G0U0V8"/>
<dbReference type="Gene3D" id="2.20.110.10">
    <property type="entry name" value="Histone H3 K4-specific methyltransferase SET7/9 N-terminal domain"/>
    <property type="match status" value="1"/>
</dbReference>
<dbReference type="InterPro" id="IPR052849">
    <property type="entry name" value="MORN_repeat_protein"/>
</dbReference>
<dbReference type="Pfam" id="PF02493">
    <property type="entry name" value="MORN"/>
    <property type="match status" value="3"/>
</dbReference>
<dbReference type="FunFam" id="2.20.110.10:FF:000025">
    <property type="entry name" value="MORN repeat, putative"/>
    <property type="match status" value="1"/>
</dbReference>
<accession>G0U0V8</accession>
<dbReference type="EMBL" id="HE573024">
    <property type="protein sequence ID" value="CCC49711.1"/>
    <property type="molecule type" value="Genomic_DNA"/>
</dbReference>
<evidence type="ECO:0000256" key="1">
    <source>
        <dbReference type="ARBA" id="ARBA00022737"/>
    </source>
</evidence>
<dbReference type="PANTHER" id="PTHR46917:SF1">
    <property type="entry name" value="MORN REPEAT-CONTAINING PROTEIN 2"/>
    <property type="match status" value="1"/>
</dbReference>
<dbReference type="SUPFAM" id="SSF82185">
    <property type="entry name" value="Histone H3 K4-specific methyltransferase SET7/9 N-terminal domain"/>
    <property type="match status" value="1"/>
</dbReference>
<gene>
    <name evidence="3" type="ORF">TVY486_0803190</name>
</gene>
<sequence>MNCNLCVLFFLTCFPFSCVSKIRRLCSCSSLTMPAKKKADKKEEQVFVDEVSSYIHEQHQARYSGGVRRLTDGSFRCRQGRGTYVTPHIRYEGEWHEDEMHGTGVLNFLTTGDSYNGHFVRGVFEGHGTYVWSSGATYDGAWRMNRMHGLGTYTDASGKVWCGRFYNGTGPGLTPFLTRAPFSLPPGKTASPKQLLSEVVEQAV</sequence>
<keyword evidence="2" id="KW-0732">Signal</keyword>
<dbReference type="PANTHER" id="PTHR46917">
    <property type="entry name" value="MORN REPEAT-CONTAINING PROTEIN 2"/>
    <property type="match status" value="1"/>
</dbReference>
<organism evidence="3">
    <name type="scientific">Trypanosoma vivax (strain Y486)</name>
    <dbReference type="NCBI Taxonomy" id="1055687"/>
    <lineage>
        <taxon>Eukaryota</taxon>
        <taxon>Discoba</taxon>
        <taxon>Euglenozoa</taxon>
        <taxon>Kinetoplastea</taxon>
        <taxon>Metakinetoplastina</taxon>
        <taxon>Trypanosomatida</taxon>
        <taxon>Trypanosomatidae</taxon>
        <taxon>Trypanosoma</taxon>
        <taxon>Duttonella</taxon>
    </lineage>
</organism>
<dbReference type="VEuPathDB" id="TriTrypDB:TvY486_0803190"/>
<dbReference type="SMART" id="SM00698">
    <property type="entry name" value="MORN"/>
    <property type="match status" value="3"/>
</dbReference>
<feature type="signal peptide" evidence="2">
    <location>
        <begin position="1"/>
        <end position="20"/>
    </location>
</feature>
<evidence type="ECO:0000256" key="2">
    <source>
        <dbReference type="SAM" id="SignalP"/>
    </source>
</evidence>
<evidence type="ECO:0000313" key="3">
    <source>
        <dbReference type="EMBL" id="CCC49711.1"/>
    </source>
</evidence>
<evidence type="ECO:0008006" key="4">
    <source>
        <dbReference type="Google" id="ProtNLM"/>
    </source>
</evidence>
<reference evidence="3" key="1">
    <citation type="journal article" date="2012" name="Proc. Natl. Acad. Sci. U.S.A.">
        <title>Antigenic diversity is generated by distinct evolutionary mechanisms in African trypanosome species.</title>
        <authorList>
            <person name="Jackson A.P."/>
            <person name="Berry A."/>
            <person name="Aslett M."/>
            <person name="Allison H.C."/>
            <person name="Burton P."/>
            <person name="Vavrova-Anderson J."/>
            <person name="Brown R."/>
            <person name="Browne H."/>
            <person name="Corton N."/>
            <person name="Hauser H."/>
            <person name="Gamble J."/>
            <person name="Gilderthorp R."/>
            <person name="Marcello L."/>
            <person name="McQuillan J."/>
            <person name="Otto T.D."/>
            <person name="Quail M.A."/>
            <person name="Sanders M.J."/>
            <person name="van Tonder A."/>
            <person name="Ginger M.L."/>
            <person name="Field M.C."/>
            <person name="Barry J.D."/>
            <person name="Hertz-Fowler C."/>
            <person name="Berriman M."/>
        </authorList>
    </citation>
    <scope>NUCLEOTIDE SEQUENCE</scope>
    <source>
        <strain evidence="3">Y486</strain>
    </source>
</reference>